<protein>
    <submittedName>
        <fullName evidence="1">Uncharacterized protein</fullName>
    </submittedName>
</protein>
<accession>A0A9X0QF97</accession>
<name>A0A9X0QF97_9BACT</name>
<organism evidence="1 2">
    <name type="scientific">Tunturiibacter gelidiferens</name>
    <dbReference type="NCBI Taxonomy" id="3069689"/>
    <lineage>
        <taxon>Bacteria</taxon>
        <taxon>Pseudomonadati</taxon>
        <taxon>Acidobacteriota</taxon>
        <taxon>Terriglobia</taxon>
        <taxon>Terriglobales</taxon>
        <taxon>Acidobacteriaceae</taxon>
        <taxon>Tunturiibacter</taxon>
    </lineage>
</organism>
<sequence>MERLGSFCVFPALVSSAHRSTPSQFSSIDHYNLRADFRLCFAYAVDMGEMKRAIAYEEKQGQLRDRFASTLIIAASIIAAVRLARDENIGESSPRLKSVILDCVPWHE</sequence>
<keyword evidence="2" id="KW-1185">Reference proteome</keyword>
<dbReference type="AlphaFoldDB" id="A0A9X0QF97"/>
<evidence type="ECO:0000313" key="1">
    <source>
        <dbReference type="EMBL" id="MBB5329190.1"/>
    </source>
</evidence>
<proteinExistence type="predicted"/>
<comment type="caution">
    <text evidence="1">The sequence shown here is derived from an EMBL/GenBank/DDBJ whole genome shotgun (WGS) entry which is preliminary data.</text>
</comment>
<dbReference type="Proteomes" id="UP000535182">
    <property type="component" value="Unassembled WGS sequence"/>
</dbReference>
<gene>
    <name evidence="1" type="ORF">HDF14_002806</name>
</gene>
<evidence type="ECO:0000313" key="2">
    <source>
        <dbReference type="Proteomes" id="UP000535182"/>
    </source>
</evidence>
<dbReference type="EMBL" id="JACHEB010000005">
    <property type="protein sequence ID" value="MBB5329190.1"/>
    <property type="molecule type" value="Genomic_DNA"/>
</dbReference>
<reference evidence="1 2" key="1">
    <citation type="submission" date="2020-08" db="EMBL/GenBank/DDBJ databases">
        <title>Genomic Encyclopedia of Type Strains, Phase IV (KMG-V): Genome sequencing to study the core and pangenomes of soil and plant-associated prokaryotes.</title>
        <authorList>
            <person name="Whitman W."/>
        </authorList>
    </citation>
    <scope>NUCLEOTIDE SEQUENCE [LARGE SCALE GENOMIC DNA]</scope>
    <source>
        <strain evidence="1 2">X5P2</strain>
    </source>
</reference>